<feature type="domain" description="C-type lectin" evidence="2">
    <location>
        <begin position="1"/>
        <end position="116"/>
    </location>
</feature>
<dbReference type="InterPro" id="IPR001304">
    <property type="entry name" value="C-type_lectin-like"/>
</dbReference>
<protein>
    <recommendedName>
        <fullName evidence="2">C-type lectin domain-containing protein</fullName>
    </recommendedName>
</protein>
<dbReference type="InterPro" id="IPR050111">
    <property type="entry name" value="C-type_lectin/snaclec_domain"/>
</dbReference>
<keyword evidence="1" id="KW-1015">Disulfide bond</keyword>
<reference evidence="3" key="3">
    <citation type="submission" date="2023-05" db="EMBL/GenBank/DDBJ databases">
        <authorList>
            <person name="Smith C.H."/>
        </authorList>
    </citation>
    <scope>NUCLEOTIDE SEQUENCE</scope>
    <source>
        <strain evidence="3">CHS0354</strain>
        <tissue evidence="3">Mantle</tissue>
    </source>
</reference>
<feature type="domain" description="C-type lectin" evidence="2">
    <location>
        <begin position="437"/>
        <end position="571"/>
    </location>
</feature>
<reference evidence="3" key="2">
    <citation type="journal article" date="2021" name="Genome Biol. Evol.">
        <title>Developing a high-quality reference genome for a parasitic bivalve with doubly uniparental inheritance (Bivalvia: Unionida).</title>
        <authorList>
            <person name="Smith C.H."/>
        </authorList>
    </citation>
    <scope>NUCLEOTIDE SEQUENCE</scope>
    <source>
        <strain evidence="3">CHS0354</strain>
        <tissue evidence="3">Mantle</tissue>
    </source>
</reference>
<reference evidence="3" key="1">
    <citation type="journal article" date="2021" name="Genome Biol. Evol.">
        <title>A High-Quality Reference Genome for a Parasitic Bivalve with Doubly Uniparental Inheritance (Bivalvia: Unionida).</title>
        <authorList>
            <person name="Smith C.H."/>
        </authorList>
    </citation>
    <scope>NUCLEOTIDE SEQUENCE</scope>
    <source>
        <strain evidence="3">CHS0354</strain>
    </source>
</reference>
<gene>
    <name evidence="3" type="ORF">CHS0354_043189</name>
</gene>
<name>A0AAE0SNB7_9BIVA</name>
<dbReference type="Pfam" id="PF00059">
    <property type="entry name" value="Lectin_C"/>
    <property type="match status" value="6"/>
</dbReference>
<dbReference type="SUPFAM" id="SSF56436">
    <property type="entry name" value="C-type lectin-like"/>
    <property type="match status" value="6"/>
</dbReference>
<dbReference type="PANTHER" id="PTHR22803">
    <property type="entry name" value="MANNOSE, PHOSPHOLIPASE, LECTIN RECEPTOR RELATED"/>
    <property type="match status" value="1"/>
</dbReference>
<evidence type="ECO:0000313" key="4">
    <source>
        <dbReference type="Proteomes" id="UP001195483"/>
    </source>
</evidence>
<feature type="domain" description="C-type lectin" evidence="2">
    <location>
        <begin position="726"/>
        <end position="847"/>
    </location>
</feature>
<keyword evidence="4" id="KW-1185">Reference proteome</keyword>
<evidence type="ECO:0000313" key="3">
    <source>
        <dbReference type="EMBL" id="KAK3595089.1"/>
    </source>
</evidence>
<dbReference type="EMBL" id="JAEAOA010002366">
    <property type="protein sequence ID" value="KAK3595089.1"/>
    <property type="molecule type" value="Genomic_DNA"/>
</dbReference>
<dbReference type="Gene3D" id="3.10.100.10">
    <property type="entry name" value="Mannose-Binding Protein A, subunit A"/>
    <property type="match status" value="6"/>
</dbReference>
<dbReference type="PROSITE" id="PS50041">
    <property type="entry name" value="C_TYPE_LECTIN_2"/>
    <property type="match status" value="6"/>
</dbReference>
<dbReference type="InterPro" id="IPR016187">
    <property type="entry name" value="CTDL_fold"/>
</dbReference>
<dbReference type="PROSITE" id="PS00615">
    <property type="entry name" value="C_TYPE_LECTIN_1"/>
    <property type="match status" value="1"/>
</dbReference>
<comment type="caution">
    <text evidence="3">The sequence shown here is derived from an EMBL/GenBank/DDBJ whole genome shotgun (WGS) entry which is preliminary data.</text>
</comment>
<dbReference type="CDD" id="cd00037">
    <property type="entry name" value="CLECT"/>
    <property type="match status" value="5"/>
</dbReference>
<dbReference type="SMART" id="SM00034">
    <property type="entry name" value="CLECT"/>
    <property type="match status" value="6"/>
</dbReference>
<dbReference type="AlphaFoldDB" id="A0AAE0SNB7"/>
<sequence>MPISMKYEDAKYACTQHDASLVDIFNEDMQQLVTDLAKQYEKNSWLGLHVVNDMNGKKVLEWTNGTSPLKTWWSESETSNDTLSNASSCVILNVTKNHLQNWEYAECSEGSSFICTKESGLCSDGWMQREGHCYFFLNQKKMTWKDSVSFCNLRGAMLIQMNSSDNMQFLSTELPKHFAPDVDSMWLGISEKDGSWSWLSGDTANITSPMWAENASQTDNDGLTKCAYILRDDRDLKWQISADCSIERGVICTAPFNVSVQPPPPVFPESKCQDNWLAGIDSCFTVNSELVTWFEARMKCQQDGGDLAVIANEQDQKLLSSQIKHEVWIGLNDRQQENKFVWLDQNDQVSRTYWRHGDPDSQIIGNMYSENCVAMGSSIGSQDHGKWIDYPCAFKLGIVCQRMAAIPIQQSQSTTSATKMTPSNSTGCGGSWTRSLETGQCYRKGNDKLTWTDAREACRSWKATLLPVQSLQEGPFLAGIAQNDENFWIGVSAIPADSYVWLTVDRKTVSFSNWKTYIGEPVNNDPESNHSTGRNRHLEHYQRKAYCALKSVPRRKWQAVICQRREYYICLKQEESVPACSDGWIADCAIKTCFKFEKTLRNWHEAESACEMWNSHLVHLKSETKYNFVLDEAQNLQVLGMADGIWIGLHDLQVEGNWTWSDGTPFLLKKWAPNQPDDWKGNEDCGGILSEKFVNDYFCTENLTSVCERPAILSAACDHGWELDPNTRTCFKFGYEKKTWKDARAACHKFGGDLAYVNSPDEQLYIYNRIHGITNSQGCWIGASDSTTENIWKGVDGSRLTYTDWGQDEPNNMHIEENCASISFGLSPNHGRWNDQNCTLMLPYVCEKSGMCPKNVSDCISC</sequence>
<dbReference type="Proteomes" id="UP001195483">
    <property type="component" value="Unassembled WGS sequence"/>
</dbReference>
<feature type="domain" description="C-type lectin" evidence="2">
    <location>
        <begin position="283"/>
        <end position="401"/>
    </location>
</feature>
<organism evidence="3 4">
    <name type="scientific">Potamilus streckersoni</name>
    <dbReference type="NCBI Taxonomy" id="2493646"/>
    <lineage>
        <taxon>Eukaryota</taxon>
        <taxon>Metazoa</taxon>
        <taxon>Spiralia</taxon>
        <taxon>Lophotrochozoa</taxon>
        <taxon>Mollusca</taxon>
        <taxon>Bivalvia</taxon>
        <taxon>Autobranchia</taxon>
        <taxon>Heteroconchia</taxon>
        <taxon>Palaeoheterodonta</taxon>
        <taxon>Unionida</taxon>
        <taxon>Unionoidea</taxon>
        <taxon>Unionidae</taxon>
        <taxon>Ambleminae</taxon>
        <taxon>Lampsilini</taxon>
        <taxon>Potamilus</taxon>
    </lineage>
</organism>
<dbReference type="InterPro" id="IPR016186">
    <property type="entry name" value="C-type_lectin-like/link_sf"/>
</dbReference>
<dbReference type="InterPro" id="IPR018378">
    <property type="entry name" value="C-type_lectin_CS"/>
</dbReference>
<proteinExistence type="predicted"/>
<evidence type="ECO:0000256" key="1">
    <source>
        <dbReference type="ARBA" id="ARBA00023157"/>
    </source>
</evidence>
<evidence type="ECO:0000259" key="2">
    <source>
        <dbReference type="PROSITE" id="PS50041"/>
    </source>
</evidence>
<feature type="domain" description="C-type lectin" evidence="2">
    <location>
        <begin position="129"/>
        <end position="253"/>
    </location>
</feature>
<accession>A0AAE0SNB7</accession>
<feature type="domain" description="C-type lectin" evidence="2">
    <location>
        <begin position="593"/>
        <end position="708"/>
    </location>
</feature>